<name>A0A7M1RTD1_9CAUD</name>
<dbReference type="KEGG" id="vg:65131113"/>
<reference evidence="1 2" key="1">
    <citation type="submission" date="2020-07" db="EMBL/GenBank/DDBJ databases">
        <title>Taxonomic proposal: Crassvirales, a new order of highly abundant and diverse bacterial viruses.</title>
        <authorList>
            <person name="Shkoporov A.N."/>
            <person name="Stockdale S.R."/>
            <person name="Guerin E."/>
            <person name="Ross R.P."/>
            <person name="Hill C."/>
        </authorList>
    </citation>
    <scope>NUCLEOTIDE SEQUENCE [LARGE SCALE GENOMIC DNA]</scope>
</reference>
<evidence type="ECO:0000313" key="1">
    <source>
        <dbReference type="EMBL" id="QOR57181.1"/>
    </source>
</evidence>
<evidence type="ECO:0000313" key="2">
    <source>
        <dbReference type="Proteomes" id="UP000593734"/>
    </source>
</evidence>
<dbReference type="RefSeq" id="YP_010112633.1">
    <property type="nucleotide sequence ID" value="NC_055894.1"/>
</dbReference>
<proteinExistence type="predicted"/>
<dbReference type="EMBL" id="MT774401">
    <property type="protein sequence ID" value="QOR57181.1"/>
    <property type="molecule type" value="Genomic_DNA"/>
</dbReference>
<keyword evidence="2" id="KW-1185">Reference proteome</keyword>
<dbReference type="GeneID" id="65131113"/>
<protein>
    <submittedName>
        <fullName evidence="1">Uncharacterized protein</fullName>
    </submittedName>
</protein>
<organism evidence="1 2">
    <name type="scientific">uncultured phage cr6_1</name>
    <dbReference type="NCBI Taxonomy" id="2772085"/>
    <lineage>
        <taxon>Viruses</taxon>
        <taxon>Duplodnaviria</taxon>
        <taxon>Heunggongvirae</taxon>
        <taxon>Uroviricota</taxon>
        <taxon>Caudoviricetes</taxon>
        <taxon>Crassvirales</taxon>
        <taxon>Suoliviridae</taxon>
        <taxon>Bearivirinae</taxon>
        <taxon>Afonbuvirus</taxon>
        <taxon>Afonbuvirus faecalis</taxon>
    </lineage>
</organism>
<sequence>MNIDFKKFKVYDTLDKTTPIILDISKELANGLYKTAQGIDGHALALKIYNSTGEEDYNDLEIELIAKYANQYGTPFFIDALNSIKNEQSITQSDQTAE</sequence>
<dbReference type="Proteomes" id="UP000593734">
    <property type="component" value="Segment"/>
</dbReference>
<accession>A0A7M1RTD1</accession>